<gene>
    <name evidence="1" type="ORF">EXN66_Car020797</name>
</gene>
<organism evidence="1 2">
    <name type="scientific">Channa argus</name>
    <name type="common">Northern snakehead</name>
    <name type="synonym">Ophicephalus argus</name>
    <dbReference type="NCBI Taxonomy" id="215402"/>
    <lineage>
        <taxon>Eukaryota</taxon>
        <taxon>Metazoa</taxon>
        <taxon>Chordata</taxon>
        <taxon>Craniata</taxon>
        <taxon>Vertebrata</taxon>
        <taxon>Euteleostomi</taxon>
        <taxon>Actinopterygii</taxon>
        <taxon>Neopterygii</taxon>
        <taxon>Teleostei</taxon>
        <taxon>Neoteleostei</taxon>
        <taxon>Acanthomorphata</taxon>
        <taxon>Anabantaria</taxon>
        <taxon>Anabantiformes</taxon>
        <taxon>Channoidei</taxon>
        <taxon>Channidae</taxon>
        <taxon>Channa</taxon>
    </lineage>
</organism>
<dbReference type="AlphaFoldDB" id="A0A6G1QSQ2"/>
<dbReference type="EMBL" id="CM015732">
    <property type="protein sequence ID" value="KAF3705106.1"/>
    <property type="molecule type" value="Genomic_DNA"/>
</dbReference>
<evidence type="ECO:0000313" key="2">
    <source>
        <dbReference type="Proteomes" id="UP000503349"/>
    </source>
</evidence>
<accession>A0A6G1QSQ2</accession>
<sequence length="54" mass="6276">MSKRIKKIHSNLLLLGISTHPTAHGHTGKSRKSSLFFKPPPPKLYIYYYFTLFI</sequence>
<reference evidence="1 2" key="1">
    <citation type="submission" date="2019-02" db="EMBL/GenBank/DDBJ databases">
        <title>Opniocepnalus argus genome.</title>
        <authorList>
            <person name="Zhou C."/>
            <person name="Xiao S."/>
        </authorList>
    </citation>
    <scope>NUCLEOTIDE SEQUENCE [LARGE SCALE GENOMIC DNA]</scope>
    <source>
        <strain evidence="1">OARG1902GOOAL</strain>
        <tissue evidence="1">Muscle</tissue>
    </source>
</reference>
<evidence type="ECO:0000313" key="1">
    <source>
        <dbReference type="EMBL" id="KAF3705106.1"/>
    </source>
</evidence>
<keyword evidence="2" id="KW-1185">Reference proteome</keyword>
<reference evidence="2" key="2">
    <citation type="submission" date="2019-02" db="EMBL/GenBank/DDBJ databases">
        <title>Opniocepnalus argus Var Kimnra genome.</title>
        <authorList>
            <person name="Zhou C."/>
            <person name="Xiao S."/>
        </authorList>
    </citation>
    <scope>NUCLEOTIDE SEQUENCE [LARGE SCALE GENOMIC DNA]</scope>
</reference>
<proteinExistence type="predicted"/>
<protein>
    <submittedName>
        <fullName evidence="1">Uncharacterized protein</fullName>
    </submittedName>
</protein>
<dbReference type="Proteomes" id="UP000503349">
    <property type="component" value="Chromosome 21"/>
</dbReference>
<name>A0A6G1QSQ2_CHAAH</name>